<dbReference type="eggNOG" id="ENOG50339S6">
    <property type="taxonomic scope" value="Bacteria"/>
</dbReference>
<dbReference type="STRING" id="530564.Psta_1548"/>
<evidence type="ECO:0000256" key="1">
    <source>
        <dbReference type="SAM" id="MobiDB-lite"/>
    </source>
</evidence>
<name>D2QXN8_PIRSD</name>
<sequence>MKGLQAVDGGLGAMLTNSAAIDARKRSAEALRHWAGMMIVAVGFVTSFCCSTSVLVAQEGAAEAPAAATAELPAIPKGRLPAYFKDIVSEDQRDEIYKIQQQYADKIDALAAQIKSMQATRDSEIDAVLSAEQLAEVTKLRADASAKRKARAAELKSKDKPKAAAAAATTETAATAATSSKPALAPKK</sequence>
<dbReference type="EMBL" id="CP001848">
    <property type="protein sequence ID" value="ADB16223.1"/>
    <property type="molecule type" value="Genomic_DNA"/>
</dbReference>
<proteinExistence type="predicted"/>
<evidence type="ECO:0000256" key="2">
    <source>
        <dbReference type="SAM" id="Phobius"/>
    </source>
</evidence>
<reference evidence="3 4" key="1">
    <citation type="journal article" date="2009" name="Stand. Genomic Sci.">
        <title>Complete genome sequence of Pirellula staleyi type strain (ATCC 27377).</title>
        <authorList>
            <person name="Clum A."/>
            <person name="Tindall B.J."/>
            <person name="Sikorski J."/>
            <person name="Ivanova N."/>
            <person name="Mavrommatis K."/>
            <person name="Lucas S."/>
            <person name="Glavina del Rio T."/>
            <person name="Nolan M."/>
            <person name="Chen F."/>
            <person name="Tice H."/>
            <person name="Pitluck S."/>
            <person name="Cheng J.F."/>
            <person name="Chertkov O."/>
            <person name="Brettin T."/>
            <person name="Han C."/>
            <person name="Detter J.C."/>
            <person name="Kuske C."/>
            <person name="Bruce D."/>
            <person name="Goodwin L."/>
            <person name="Ovchinikova G."/>
            <person name="Pati A."/>
            <person name="Mikhailova N."/>
            <person name="Chen A."/>
            <person name="Palaniappan K."/>
            <person name="Land M."/>
            <person name="Hauser L."/>
            <person name="Chang Y.J."/>
            <person name="Jeffries C.D."/>
            <person name="Chain P."/>
            <person name="Rohde M."/>
            <person name="Goker M."/>
            <person name="Bristow J."/>
            <person name="Eisen J.A."/>
            <person name="Markowitz V."/>
            <person name="Hugenholtz P."/>
            <person name="Kyrpides N.C."/>
            <person name="Klenk H.P."/>
            <person name="Lapidus A."/>
        </authorList>
    </citation>
    <scope>NUCLEOTIDE SEQUENCE [LARGE SCALE GENOMIC DNA]</scope>
    <source>
        <strain evidence="4">ATCC 27377 / DSM 6068 / ICPB 4128</strain>
    </source>
</reference>
<dbReference type="AlphaFoldDB" id="D2QXN8"/>
<protein>
    <submittedName>
        <fullName evidence="3">Uncharacterized protein</fullName>
    </submittedName>
</protein>
<feature type="transmembrane region" description="Helical" evidence="2">
    <location>
        <begin position="34"/>
        <end position="56"/>
    </location>
</feature>
<organism evidence="3 4">
    <name type="scientific">Pirellula staleyi (strain ATCC 27377 / DSM 6068 / ICPB 4128)</name>
    <name type="common">Pirella staleyi</name>
    <dbReference type="NCBI Taxonomy" id="530564"/>
    <lineage>
        <taxon>Bacteria</taxon>
        <taxon>Pseudomonadati</taxon>
        <taxon>Planctomycetota</taxon>
        <taxon>Planctomycetia</taxon>
        <taxon>Pirellulales</taxon>
        <taxon>Pirellulaceae</taxon>
        <taxon>Pirellula</taxon>
    </lineage>
</organism>
<accession>D2QXN8</accession>
<feature type="compositionally biased region" description="Low complexity" evidence="1">
    <location>
        <begin position="163"/>
        <end position="188"/>
    </location>
</feature>
<keyword evidence="4" id="KW-1185">Reference proteome</keyword>
<dbReference type="Proteomes" id="UP000001887">
    <property type="component" value="Chromosome"/>
</dbReference>
<keyword evidence="2" id="KW-0812">Transmembrane</keyword>
<dbReference type="HOGENOM" id="CLU_1439855_0_0_0"/>
<keyword evidence="2" id="KW-1133">Transmembrane helix</keyword>
<evidence type="ECO:0000313" key="3">
    <source>
        <dbReference type="EMBL" id="ADB16223.1"/>
    </source>
</evidence>
<feature type="compositionally biased region" description="Basic and acidic residues" evidence="1">
    <location>
        <begin position="151"/>
        <end position="162"/>
    </location>
</feature>
<feature type="region of interest" description="Disordered" evidence="1">
    <location>
        <begin position="151"/>
        <end position="188"/>
    </location>
</feature>
<gene>
    <name evidence="3" type="ordered locus">Psta_1548</name>
</gene>
<keyword evidence="2" id="KW-0472">Membrane</keyword>
<dbReference type="KEGG" id="psl:Psta_1548"/>
<evidence type="ECO:0000313" key="4">
    <source>
        <dbReference type="Proteomes" id="UP000001887"/>
    </source>
</evidence>